<dbReference type="PANTHER" id="PTHR10885">
    <property type="entry name" value="ISOPENTENYL-DIPHOSPHATE DELTA-ISOMERASE"/>
    <property type="match status" value="1"/>
</dbReference>
<dbReference type="PROSITE" id="PS51462">
    <property type="entry name" value="NUDIX"/>
    <property type="match status" value="1"/>
</dbReference>
<comment type="caution">
    <text evidence="2">The sequence shown here is derived from an EMBL/GenBank/DDBJ whole genome shotgun (WGS) entry which is preliminary data.</text>
</comment>
<name>A0ABW5Y612_9BACL</name>
<dbReference type="Gene3D" id="3.90.79.10">
    <property type="entry name" value="Nucleoside Triphosphate Pyrophosphohydrolase"/>
    <property type="match status" value="1"/>
</dbReference>
<sequence>MSIIEELAVFNEHDQRVGIATRDHIHASGLWHETFHCWLIEEREGERFVYLQLRSANKKDYALRYDITAAGHLLATETPEDGIREVAEELGIDVKFSELQSIGTLQNIVLTPAISDREWARCYVYKVTTPQTFTLQQEEVAALLTCRLADFAALIYGDAPTISLCDVQSGEVETTTRAQLVPHPQSYYEAIVEALIKTP</sequence>
<keyword evidence="3" id="KW-1185">Reference proteome</keyword>
<dbReference type="RefSeq" id="WP_380149350.1">
    <property type="nucleotide sequence ID" value="NZ_JBHUOR010000143.1"/>
</dbReference>
<accession>A0ABW5Y612</accession>
<dbReference type="SUPFAM" id="SSF55811">
    <property type="entry name" value="Nudix"/>
    <property type="match status" value="1"/>
</dbReference>
<protein>
    <submittedName>
        <fullName evidence="2">NUDIX domain-containing protein</fullName>
    </submittedName>
</protein>
<dbReference type="InterPro" id="IPR015797">
    <property type="entry name" value="NUDIX_hydrolase-like_dom_sf"/>
</dbReference>
<dbReference type="PANTHER" id="PTHR10885:SF0">
    <property type="entry name" value="ISOPENTENYL-DIPHOSPHATE DELTA-ISOMERASE"/>
    <property type="match status" value="1"/>
</dbReference>
<dbReference type="InterPro" id="IPR000086">
    <property type="entry name" value="NUDIX_hydrolase_dom"/>
</dbReference>
<evidence type="ECO:0000313" key="2">
    <source>
        <dbReference type="EMBL" id="MFD2870727.1"/>
    </source>
</evidence>
<dbReference type="CDD" id="cd04692">
    <property type="entry name" value="NUDIX_Hydrolase"/>
    <property type="match status" value="1"/>
</dbReference>
<gene>
    <name evidence="2" type="ORF">ACFSY7_19700</name>
</gene>
<evidence type="ECO:0000313" key="3">
    <source>
        <dbReference type="Proteomes" id="UP001597568"/>
    </source>
</evidence>
<evidence type="ECO:0000259" key="1">
    <source>
        <dbReference type="PROSITE" id="PS51462"/>
    </source>
</evidence>
<reference evidence="3" key="1">
    <citation type="journal article" date="2019" name="Int. J. Syst. Evol. Microbiol.">
        <title>The Global Catalogue of Microorganisms (GCM) 10K type strain sequencing project: providing services to taxonomists for standard genome sequencing and annotation.</title>
        <authorList>
            <consortium name="The Broad Institute Genomics Platform"/>
            <consortium name="The Broad Institute Genome Sequencing Center for Infectious Disease"/>
            <person name="Wu L."/>
            <person name="Ma J."/>
        </authorList>
    </citation>
    <scope>NUCLEOTIDE SEQUENCE [LARGE SCALE GENOMIC DNA]</scope>
    <source>
        <strain evidence="3">KCTC 33522</strain>
    </source>
</reference>
<dbReference type="EMBL" id="JBHUOR010000143">
    <property type="protein sequence ID" value="MFD2870727.1"/>
    <property type="molecule type" value="Genomic_DNA"/>
</dbReference>
<dbReference type="Proteomes" id="UP001597568">
    <property type="component" value="Unassembled WGS sequence"/>
</dbReference>
<feature type="domain" description="Nudix hydrolase" evidence="1">
    <location>
        <begin position="30"/>
        <end position="197"/>
    </location>
</feature>
<dbReference type="Pfam" id="PF00293">
    <property type="entry name" value="NUDIX"/>
    <property type="match status" value="1"/>
</dbReference>
<organism evidence="2 3">
    <name type="scientific">Kurthia populi</name>
    <dbReference type="NCBI Taxonomy" id="1562132"/>
    <lineage>
        <taxon>Bacteria</taxon>
        <taxon>Bacillati</taxon>
        <taxon>Bacillota</taxon>
        <taxon>Bacilli</taxon>
        <taxon>Bacillales</taxon>
        <taxon>Caryophanaceae</taxon>
        <taxon>Kurthia</taxon>
    </lineage>
</organism>
<proteinExistence type="predicted"/>